<evidence type="ECO:0000256" key="2">
    <source>
        <dbReference type="ARBA" id="ARBA00022729"/>
    </source>
</evidence>
<keyword evidence="2" id="KW-0732">Signal</keyword>
<evidence type="ECO:0000259" key="9">
    <source>
        <dbReference type="Pfam" id="PF05270"/>
    </source>
</evidence>
<feature type="disulfide bond" evidence="7">
    <location>
        <begin position="208"/>
        <end position="209"/>
    </location>
</feature>
<keyword evidence="5" id="KW-0326">Glycosidase</keyword>
<organism evidence="11 12">
    <name type="scientific">Actinospica durhamensis</name>
    <dbReference type="NCBI Taxonomy" id="1508375"/>
    <lineage>
        <taxon>Bacteria</taxon>
        <taxon>Bacillati</taxon>
        <taxon>Actinomycetota</taxon>
        <taxon>Actinomycetes</taxon>
        <taxon>Catenulisporales</taxon>
        <taxon>Actinospicaceae</taxon>
        <taxon>Actinospica</taxon>
    </lineage>
</organism>
<dbReference type="Gene3D" id="2.80.10.50">
    <property type="match status" value="1"/>
</dbReference>
<dbReference type="RefSeq" id="WP_212532648.1">
    <property type="nucleotide sequence ID" value="NZ_JAGSOG010000265.1"/>
</dbReference>
<dbReference type="Proteomes" id="UP000675781">
    <property type="component" value="Unassembled WGS sequence"/>
</dbReference>
<feature type="disulfide bond" evidence="7">
    <location>
        <begin position="58"/>
        <end position="68"/>
    </location>
</feature>
<dbReference type="EMBL" id="JAGSOG010000265">
    <property type="protein sequence ID" value="MBR7838187.1"/>
    <property type="molecule type" value="Genomic_DNA"/>
</dbReference>
<accession>A0A941EU72</accession>
<feature type="domain" description="Alpha-L-arabinofuranosidase B arabinose-binding" evidence="9">
    <location>
        <begin position="381"/>
        <end position="522"/>
    </location>
</feature>
<dbReference type="SUPFAM" id="SSF49899">
    <property type="entry name" value="Concanavalin A-like lectins/glucanases"/>
    <property type="match status" value="1"/>
</dbReference>
<feature type="domain" description="Alpha-L-arabinofuranosidase B catalytic" evidence="10">
    <location>
        <begin position="57"/>
        <end position="366"/>
    </location>
</feature>
<feature type="active site" description="Proton donor" evidence="6">
    <location>
        <position position="329"/>
    </location>
</feature>
<feature type="disulfide bond" evidence="7">
    <location>
        <begin position="118"/>
        <end position="123"/>
    </location>
</feature>
<sequence length="528" mass="54474">MVLRSRSASPSTRASGAKRTRSARGRRLLASLGTTLALAAGLLFCTAVASQAATQEPCDILASAGTPCVAAHSTTRALFAAYDGPLYQVERASDSTYTNISPLAAGGAANAATQDSFCSGTTCTITKIYDQTSNHNDLTVEGAGGNGSADTASSATALPVYVDGSKVYGVYIAPGNGYRDNSATGTATGSEAEGEYMVASGTHVNNGCCFDYGNAEKNSDDNGNGHMSAINFGTECWFSPCTGIGPWVQGDLENGLFAGGNGSNTANTGNNSSFVTAILKTNGTSTYALKGGNAQSGSLTTWYSGSLPTTGGYIPMSQEGGIVLGTGGDNSKSSDGSFFEGVMTASEPTDATDNAVQANIVAADYTLPSTPFVSGARLSIQATTACCTSDYIQHDSADDKVVIAAVTSSSTSTAKADATWIVEPGLANSNCVSFQSANESGYYLRHYNFELYLETSDGTSQFAQDATFCPQVGNSGTGYSFQSLNYSSKFIRHYNYTVYVAGDGGSNTWDSTTLWADDTSWAAATAWS</sequence>
<evidence type="ECO:0000256" key="7">
    <source>
        <dbReference type="PIRSR" id="PIRSR638964-3"/>
    </source>
</evidence>
<feature type="region of interest" description="Disordered" evidence="8">
    <location>
        <begin position="1"/>
        <end position="22"/>
    </location>
</feature>
<feature type="compositionally biased region" description="Low complexity" evidence="8">
    <location>
        <begin position="1"/>
        <end position="15"/>
    </location>
</feature>
<dbReference type="Pfam" id="PF05270">
    <property type="entry name" value="AbfB"/>
    <property type="match status" value="1"/>
</dbReference>
<evidence type="ECO:0000256" key="4">
    <source>
        <dbReference type="ARBA" id="ARBA00023180"/>
    </source>
</evidence>
<evidence type="ECO:0000256" key="3">
    <source>
        <dbReference type="ARBA" id="ARBA00022801"/>
    </source>
</evidence>
<dbReference type="Gene3D" id="2.60.120.200">
    <property type="match status" value="1"/>
</dbReference>
<dbReference type="GO" id="GO:0046556">
    <property type="term" value="F:alpha-L-arabinofuranosidase activity"/>
    <property type="evidence" value="ECO:0007669"/>
    <property type="project" value="InterPro"/>
</dbReference>
<dbReference type="Pfam" id="PF09206">
    <property type="entry name" value="ArabFuran-catal"/>
    <property type="match status" value="1"/>
</dbReference>
<dbReference type="InterPro" id="IPR015289">
    <property type="entry name" value="A-L-arabinofuranosidase_B_cat"/>
</dbReference>
<evidence type="ECO:0000313" key="11">
    <source>
        <dbReference type="EMBL" id="MBR7838187.1"/>
    </source>
</evidence>
<evidence type="ECO:0000259" key="10">
    <source>
        <dbReference type="Pfam" id="PF09206"/>
    </source>
</evidence>
<evidence type="ECO:0000313" key="12">
    <source>
        <dbReference type="Proteomes" id="UP000675781"/>
    </source>
</evidence>
<evidence type="ECO:0000256" key="6">
    <source>
        <dbReference type="PIRSR" id="PIRSR638964-1"/>
    </source>
</evidence>
<dbReference type="AlphaFoldDB" id="A0A941EU72"/>
<comment type="caution">
    <text evidence="11">The sequence shown here is derived from an EMBL/GenBank/DDBJ whole genome shotgun (WGS) entry which is preliminary data.</text>
</comment>
<dbReference type="GO" id="GO:0031221">
    <property type="term" value="P:arabinan metabolic process"/>
    <property type="evidence" value="ECO:0007669"/>
    <property type="project" value="InterPro"/>
</dbReference>
<evidence type="ECO:0000256" key="1">
    <source>
        <dbReference type="ARBA" id="ARBA00006963"/>
    </source>
</evidence>
<dbReference type="GO" id="GO:0046373">
    <property type="term" value="P:L-arabinose metabolic process"/>
    <property type="evidence" value="ECO:0007669"/>
    <property type="project" value="InterPro"/>
</dbReference>
<proteinExistence type="inferred from homology"/>
<dbReference type="PANTHER" id="PTHR39447:SF2">
    <property type="entry name" value="ALPHA-L-ARABINOFURANOSIDASE B"/>
    <property type="match status" value="1"/>
</dbReference>
<dbReference type="InterPro" id="IPR013320">
    <property type="entry name" value="ConA-like_dom_sf"/>
</dbReference>
<dbReference type="PANTHER" id="PTHR39447">
    <property type="entry name" value="ALPHA-L-ARABINOFURANOSIDASE B"/>
    <property type="match status" value="1"/>
</dbReference>
<dbReference type="SUPFAM" id="SSF110221">
    <property type="entry name" value="AbfB domain"/>
    <property type="match status" value="1"/>
</dbReference>
<feature type="disulfide bond" evidence="7">
    <location>
        <begin position="431"/>
        <end position="469"/>
    </location>
</feature>
<dbReference type="InterPro" id="IPR007934">
    <property type="entry name" value="AbfB_ABD"/>
</dbReference>
<protein>
    <submittedName>
        <fullName evidence="11">AbfB domain-containing protein</fullName>
    </submittedName>
</protein>
<feature type="active site" description="Nucleophile" evidence="6">
    <location>
        <position position="253"/>
    </location>
</feature>
<evidence type="ECO:0000256" key="8">
    <source>
        <dbReference type="SAM" id="MobiDB-lite"/>
    </source>
</evidence>
<keyword evidence="4" id="KW-0325">Glycoprotein</keyword>
<evidence type="ECO:0000256" key="5">
    <source>
        <dbReference type="ARBA" id="ARBA00023295"/>
    </source>
</evidence>
<keyword evidence="7" id="KW-1015">Disulfide bond</keyword>
<name>A0A941EU72_9ACTN</name>
<dbReference type="CDD" id="cd23399">
    <property type="entry name" value="beta-trefoil_ABD_ABFB"/>
    <property type="match status" value="1"/>
</dbReference>
<reference evidence="11" key="1">
    <citation type="submission" date="2021-04" db="EMBL/GenBank/DDBJ databases">
        <title>Genome based classification of Actinospica acidithermotolerans sp. nov., an actinobacterium isolated from an Indonesian hot spring.</title>
        <authorList>
            <person name="Kusuma A.B."/>
            <person name="Putra K.E."/>
            <person name="Nafisah S."/>
            <person name="Loh J."/>
            <person name="Nouioui I."/>
            <person name="Goodfellow M."/>
        </authorList>
    </citation>
    <scope>NUCLEOTIDE SEQUENCE</scope>
    <source>
        <strain evidence="11">CSCA 57</strain>
    </source>
</reference>
<comment type="similarity">
    <text evidence="1">Belongs to the glycosyl hydrolase 54 family.</text>
</comment>
<dbReference type="InterPro" id="IPR036195">
    <property type="entry name" value="AbfB_ABD_sf"/>
</dbReference>
<gene>
    <name evidence="11" type="ORF">KDL01_33250</name>
</gene>
<keyword evidence="12" id="KW-1185">Reference proteome</keyword>
<dbReference type="GO" id="GO:0045490">
    <property type="term" value="P:pectin catabolic process"/>
    <property type="evidence" value="ECO:0007669"/>
    <property type="project" value="TreeGrafter"/>
</dbReference>
<keyword evidence="3" id="KW-0378">Hydrolase</keyword>
<dbReference type="InterPro" id="IPR038964">
    <property type="entry name" value="ABFB"/>
</dbReference>